<dbReference type="InterPro" id="IPR003018">
    <property type="entry name" value="GAF"/>
</dbReference>
<dbReference type="InterPro" id="IPR029016">
    <property type="entry name" value="GAF-like_dom_sf"/>
</dbReference>
<evidence type="ECO:0000313" key="2">
    <source>
        <dbReference type="EMBL" id="URI11736.1"/>
    </source>
</evidence>
<evidence type="ECO:0000259" key="1">
    <source>
        <dbReference type="Pfam" id="PF01590"/>
    </source>
</evidence>
<organism evidence="2 3">
    <name type="scientific">Aquincola tertiaricarbonis</name>
    <dbReference type="NCBI Taxonomy" id="391953"/>
    <lineage>
        <taxon>Bacteria</taxon>
        <taxon>Pseudomonadati</taxon>
        <taxon>Pseudomonadota</taxon>
        <taxon>Betaproteobacteria</taxon>
        <taxon>Burkholderiales</taxon>
        <taxon>Sphaerotilaceae</taxon>
        <taxon>Aquincola</taxon>
    </lineage>
</organism>
<dbReference type="Pfam" id="PF01590">
    <property type="entry name" value="GAF"/>
    <property type="match status" value="1"/>
</dbReference>
<evidence type="ECO:0000313" key="3">
    <source>
        <dbReference type="Proteomes" id="UP001056201"/>
    </source>
</evidence>
<feature type="domain" description="GAF" evidence="1">
    <location>
        <begin position="26"/>
        <end position="166"/>
    </location>
</feature>
<name>A0ABY4SL51_AQUTE</name>
<dbReference type="RefSeq" id="WP_250199927.1">
    <property type="nucleotide sequence ID" value="NZ_CP097636.1"/>
</dbReference>
<dbReference type="EMBL" id="CP097636">
    <property type="protein sequence ID" value="URI11736.1"/>
    <property type="molecule type" value="Genomic_DNA"/>
</dbReference>
<protein>
    <submittedName>
        <fullName evidence="2">GAF domain-containing protein</fullName>
    </submittedName>
</protein>
<dbReference type="SUPFAM" id="SSF55781">
    <property type="entry name" value="GAF domain-like"/>
    <property type="match status" value="1"/>
</dbReference>
<keyword evidence="3" id="KW-1185">Reference proteome</keyword>
<sequence>MLIDRALLHSLSLQLTDGEIDARGYLEEVARLLTRWVGCSRAGLWTFIDTDTGPALHCVAMVDAGLPQRSGLPTDIHSAHHADYFQLLLDEGCVVADDARSHPACVGFLHEYLLPQNVYSLLDVCHSVNGELFGVVTCEQVDGPITWSARQLQTVRQLVSRAGLTLREASLALGVAYRRPHQGKAWNDTDWG</sequence>
<proteinExistence type="predicted"/>
<gene>
    <name evidence="2" type="ORF">MW290_22750</name>
</gene>
<dbReference type="Proteomes" id="UP001056201">
    <property type="component" value="Chromosome 2"/>
</dbReference>
<dbReference type="Gene3D" id="3.30.450.40">
    <property type="match status" value="1"/>
</dbReference>
<accession>A0ABY4SL51</accession>
<reference evidence="2" key="1">
    <citation type="submission" date="2022-05" db="EMBL/GenBank/DDBJ databases">
        <title>An RpoN-dependent PEP-CTERM gene is involved in floc formation of an Aquincola tertiaricarbonis strain.</title>
        <authorList>
            <person name="Qiu D."/>
            <person name="Xia M."/>
        </authorList>
    </citation>
    <scope>NUCLEOTIDE SEQUENCE</scope>
    <source>
        <strain evidence="2">RN12</strain>
    </source>
</reference>